<dbReference type="EMBL" id="MFGC01000048">
    <property type="protein sequence ID" value="OGF26480.1"/>
    <property type="molecule type" value="Genomic_DNA"/>
</dbReference>
<dbReference type="PROSITE" id="PS50830">
    <property type="entry name" value="TNASE_3"/>
    <property type="match status" value="1"/>
</dbReference>
<dbReference type="AlphaFoldDB" id="A0A1F5SIH1"/>
<feature type="domain" description="TNase-like" evidence="4">
    <location>
        <begin position="41"/>
        <end position="175"/>
    </location>
</feature>
<dbReference type="SMART" id="SM00318">
    <property type="entry name" value="SNc"/>
    <property type="match status" value="1"/>
</dbReference>
<sequence>MGEKITEVKSQKAEAKNLEYPIANIEISAETSTGSKSLVDEKKYFIVTRVVDGDTIDVSIDGQVERVRLIGINTPETVDPRKPVECFGKEAGDKMKELLVGKKVSLAADETQSDKDIDGRLLRYVWREDGLFVNKEMVKQGYAYEYTHKTPYQYQSDFKLMQRYAQAVALGFWADGACAEANP</sequence>
<dbReference type="GO" id="GO:0016787">
    <property type="term" value="F:hydrolase activity"/>
    <property type="evidence" value="ECO:0007669"/>
    <property type="project" value="UniProtKB-KW"/>
</dbReference>
<evidence type="ECO:0000256" key="2">
    <source>
        <dbReference type="ARBA" id="ARBA00022759"/>
    </source>
</evidence>
<dbReference type="GO" id="GO:0004519">
    <property type="term" value="F:endonuclease activity"/>
    <property type="evidence" value="ECO:0007669"/>
    <property type="project" value="UniProtKB-KW"/>
</dbReference>
<evidence type="ECO:0000256" key="1">
    <source>
        <dbReference type="ARBA" id="ARBA00022722"/>
    </source>
</evidence>
<dbReference type="PANTHER" id="PTHR12302">
    <property type="entry name" value="EBNA2 BINDING PROTEIN P100"/>
    <property type="match status" value="1"/>
</dbReference>
<evidence type="ECO:0000313" key="5">
    <source>
        <dbReference type="EMBL" id="OGF26480.1"/>
    </source>
</evidence>
<dbReference type="Pfam" id="PF00565">
    <property type="entry name" value="SNase"/>
    <property type="match status" value="1"/>
</dbReference>
<dbReference type="STRING" id="1797995.A2242_03585"/>
<dbReference type="Proteomes" id="UP000178925">
    <property type="component" value="Unassembled WGS sequence"/>
</dbReference>
<keyword evidence="2" id="KW-0255">Endonuclease</keyword>
<evidence type="ECO:0000259" key="4">
    <source>
        <dbReference type="PROSITE" id="PS50830"/>
    </source>
</evidence>
<keyword evidence="1" id="KW-0540">Nuclease</keyword>
<dbReference type="InterPro" id="IPR035437">
    <property type="entry name" value="SNase_OB-fold_sf"/>
</dbReference>
<dbReference type="Gene3D" id="2.40.50.90">
    <property type="match status" value="1"/>
</dbReference>
<evidence type="ECO:0000313" key="6">
    <source>
        <dbReference type="Proteomes" id="UP000178925"/>
    </source>
</evidence>
<gene>
    <name evidence="5" type="ORF">A2242_03585</name>
</gene>
<dbReference type="InterPro" id="IPR016071">
    <property type="entry name" value="Staphylococal_nuclease_OB-fold"/>
</dbReference>
<comment type="caution">
    <text evidence="5">The sequence shown here is derived from an EMBL/GenBank/DDBJ whole genome shotgun (WGS) entry which is preliminary data.</text>
</comment>
<proteinExistence type="predicted"/>
<name>A0A1F5SIH1_9BACT</name>
<protein>
    <recommendedName>
        <fullName evidence="4">TNase-like domain-containing protein</fullName>
    </recommendedName>
</protein>
<keyword evidence="3" id="KW-0378">Hydrolase</keyword>
<evidence type="ECO:0000256" key="3">
    <source>
        <dbReference type="ARBA" id="ARBA00022801"/>
    </source>
</evidence>
<dbReference type="PANTHER" id="PTHR12302:SF3">
    <property type="entry name" value="SERINE_THREONINE-PROTEIN KINASE 31"/>
    <property type="match status" value="1"/>
</dbReference>
<dbReference type="SUPFAM" id="SSF50199">
    <property type="entry name" value="Staphylococcal nuclease"/>
    <property type="match status" value="1"/>
</dbReference>
<organism evidence="5 6">
    <name type="scientific">Candidatus Falkowbacteria bacterium RIFOXYA2_FULL_47_9</name>
    <dbReference type="NCBI Taxonomy" id="1797995"/>
    <lineage>
        <taxon>Bacteria</taxon>
        <taxon>Candidatus Falkowiibacteriota</taxon>
    </lineage>
</organism>
<reference evidence="5 6" key="1">
    <citation type="journal article" date="2016" name="Nat. Commun.">
        <title>Thousands of microbial genomes shed light on interconnected biogeochemical processes in an aquifer system.</title>
        <authorList>
            <person name="Anantharaman K."/>
            <person name="Brown C.T."/>
            <person name="Hug L.A."/>
            <person name="Sharon I."/>
            <person name="Castelle C.J."/>
            <person name="Probst A.J."/>
            <person name="Thomas B.C."/>
            <person name="Singh A."/>
            <person name="Wilkins M.J."/>
            <person name="Karaoz U."/>
            <person name="Brodie E.L."/>
            <person name="Williams K.H."/>
            <person name="Hubbard S.S."/>
            <person name="Banfield J.F."/>
        </authorList>
    </citation>
    <scope>NUCLEOTIDE SEQUENCE [LARGE SCALE GENOMIC DNA]</scope>
</reference>
<accession>A0A1F5SIH1</accession>